<protein>
    <submittedName>
        <fullName evidence="8">MATE family efflux transporter</fullName>
    </submittedName>
</protein>
<feature type="transmembrane region" description="Helical" evidence="7">
    <location>
        <begin position="113"/>
        <end position="133"/>
    </location>
</feature>
<name>A0A6M4MIG5_9ALTE</name>
<dbReference type="InterPro" id="IPR002528">
    <property type="entry name" value="MATE_fam"/>
</dbReference>
<feature type="transmembrane region" description="Helical" evidence="7">
    <location>
        <begin position="302"/>
        <end position="322"/>
    </location>
</feature>
<evidence type="ECO:0000313" key="9">
    <source>
        <dbReference type="Proteomes" id="UP000219285"/>
    </source>
</evidence>
<dbReference type="GO" id="GO:0005886">
    <property type="term" value="C:plasma membrane"/>
    <property type="evidence" value="ECO:0007669"/>
    <property type="project" value="UniProtKB-SubCell"/>
</dbReference>
<organism evidence="8 9">
    <name type="scientific">Alteromonas pelagimontana</name>
    <dbReference type="NCBI Taxonomy" id="1858656"/>
    <lineage>
        <taxon>Bacteria</taxon>
        <taxon>Pseudomonadati</taxon>
        <taxon>Pseudomonadota</taxon>
        <taxon>Gammaproteobacteria</taxon>
        <taxon>Alteromonadales</taxon>
        <taxon>Alteromonadaceae</taxon>
        <taxon>Alteromonas/Salinimonas group</taxon>
        <taxon>Alteromonas</taxon>
    </lineage>
</organism>
<dbReference type="RefSeq" id="WP_083638532.1">
    <property type="nucleotide sequence ID" value="NZ_CP052766.1"/>
</dbReference>
<reference evidence="9" key="1">
    <citation type="submission" date="2014-12" db="EMBL/GenBank/DDBJ databases">
        <title>Complete genome sequence of a multi-drug resistant Klebsiella pneumoniae.</title>
        <authorList>
            <person name="Hua X."/>
            <person name="Chen Q."/>
            <person name="Li X."/>
            <person name="Feng Y."/>
            <person name="Ruan Z."/>
            <person name="Yu Y."/>
        </authorList>
    </citation>
    <scope>NUCLEOTIDE SEQUENCE [LARGE SCALE GENOMIC DNA]</scope>
    <source>
        <strain evidence="9">5.12</strain>
    </source>
</reference>
<dbReference type="PIRSF" id="PIRSF006603">
    <property type="entry name" value="DinF"/>
    <property type="match status" value="1"/>
</dbReference>
<evidence type="ECO:0000256" key="6">
    <source>
        <dbReference type="ARBA" id="ARBA00023136"/>
    </source>
</evidence>
<dbReference type="EMBL" id="CP052766">
    <property type="protein sequence ID" value="QJR82718.1"/>
    <property type="molecule type" value="Genomic_DNA"/>
</dbReference>
<feature type="transmembrane region" description="Helical" evidence="7">
    <location>
        <begin position="171"/>
        <end position="197"/>
    </location>
</feature>
<feature type="transmembrane region" description="Helical" evidence="7">
    <location>
        <begin position="366"/>
        <end position="390"/>
    </location>
</feature>
<keyword evidence="3" id="KW-1003">Cell membrane</keyword>
<proteinExistence type="predicted"/>
<feature type="transmembrane region" description="Helical" evidence="7">
    <location>
        <begin position="218"/>
        <end position="244"/>
    </location>
</feature>
<evidence type="ECO:0000313" key="8">
    <source>
        <dbReference type="EMBL" id="QJR82718.1"/>
    </source>
</evidence>
<dbReference type="InterPro" id="IPR048279">
    <property type="entry name" value="MdtK-like"/>
</dbReference>
<dbReference type="InterPro" id="IPR052031">
    <property type="entry name" value="Membrane_Transporter-Flippase"/>
</dbReference>
<dbReference type="GO" id="GO:0042910">
    <property type="term" value="F:xenobiotic transmembrane transporter activity"/>
    <property type="evidence" value="ECO:0007669"/>
    <property type="project" value="InterPro"/>
</dbReference>
<accession>A0A6M4MIG5</accession>
<sequence>MVLGMIMMMSFGLVDTFFVSLLGTDPLAAISFTFPVTFTVISLNIGLGIGTSAIIGKLQGAGEKSESQHHATGAMILSVILVGVLAVAGYLAMDPIFRLLNATENLMPYIREYMSVWYVSSVFLSLPMVGNSVLRACGDTSMPSIIMATVGAINAALDPLFIFGFGPFPAMGIQGAAVATLIAWMVGASWIIYLLAVKRQLMLPRLLTIKEMKTSSMHILRIGLPAAGANMLTPIAGGVMTAVVASYGAEAVAAWGVGNRMESIASIVILSLSMSLPPLISQNVGANNYQRVEEAYKISVKFVLFWQLCVFILLWLLSDWIASAFANESEVETLIALFLVIVPLGYGMQGVVILTNSALNAMHRPMSALVLSVVRLFVFLVPCAYVGSLLFGLRGLFWGTVVANLMMAAISFICFKRALLAYRETQEGS</sequence>
<dbReference type="NCBIfam" id="TIGR00797">
    <property type="entry name" value="matE"/>
    <property type="match status" value="1"/>
</dbReference>
<keyword evidence="4 7" id="KW-0812">Transmembrane</keyword>
<keyword evidence="2" id="KW-0813">Transport</keyword>
<dbReference type="PANTHER" id="PTHR43549">
    <property type="entry name" value="MULTIDRUG RESISTANCE PROTEIN YPNP-RELATED"/>
    <property type="match status" value="1"/>
</dbReference>
<dbReference type="Pfam" id="PF01554">
    <property type="entry name" value="MatE"/>
    <property type="match status" value="2"/>
</dbReference>
<dbReference type="Proteomes" id="UP000219285">
    <property type="component" value="Chromosome"/>
</dbReference>
<feature type="transmembrane region" description="Helical" evidence="7">
    <location>
        <begin position="39"/>
        <end position="58"/>
    </location>
</feature>
<dbReference type="KEGG" id="apel:CA267_003370"/>
<feature type="transmembrane region" description="Helical" evidence="7">
    <location>
        <begin position="70"/>
        <end position="93"/>
    </location>
</feature>
<keyword evidence="6 7" id="KW-0472">Membrane</keyword>
<keyword evidence="9" id="KW-1185">Reference proteome</keyword>
<evidence type="ECO:0000256" key="5">
    <source>
        <dbReference type="ARBA" id="ARBA00022989"/>
    </source>
</evidence>
<evidence type="ECO:0000256" key="2">
    <source>
        <dbReference type="ARBA" id="ARBA00022448"/>
    </source>
</evidence>
<reference evidence="8 9" key="2">
    <citation type="submission" date="2020-04" db="EMBL/GenBank/DDBJ databases">
        <title>Complete genome sequence of Alteromonas pelagimontana 5.12T.</title>
        <authorList>
            <person name="Sinha R.K."/>
            <person name="Krishnan K.P."/>
            <person name="Kurian J.P."/>
        </authorList>
    </citation>
    <scope>NUCLEOTIDE SEQUENCE [LARGE SCALE GENOMIC DNA]</scope>
    <source>
        <strain evidence="8 9">5.12</strain>
    </source>
</reference>
<feature type="transmembrane region" description="Helical" evidence="7">
    <location>
        <begin position="264"/>
        <end position="281"/>
    </location>
</feature>
<evidence type="ECO:0000256" key="3">
    <source>
        <dbReference type="ARBA" id="ARBA00022475"/>
    </source>
</evidence>
<comment type="subcellular location">
    <subcellularLocation>
        <location evidence="1">Cell inner membrane</location>
        <topology evidence="1">Multi-pass membrane protein</topology>
    </subcellularLocation>
</comment>
<evidence type="ECO:0000256" key="1">
    <source>
        <dbReference type="ARBA" id="ARBA00004429"/>
    </source>
</evidence>
<dbReference type="AlphaFoldDB" id="A0A6M4MIG5"/>
<dbReference type="GO" id="GO:0015297">
    <property type="term" value="F:antiporter activity"/>
    <property type="evidence" value="ECO:0007669"/>
    <property type="project" value="InterPro"/>
</dbReference>
<keyword evidence="5 7" id="KW-1133">Transmembrane helix</keyword>
<feature type="transmembrane region" description="Helical" evidence="7">
    <location>
        <begin position="145"/>
        <end position="165"/>
    </location>
</feature>
<feature type="transmembrane region" description="Helical" evidence="7">
    <location>
        <begin position="396"/>
        <end position="415"/>
    </location>
</feature>
<dbReference type="PANTHER" id="PTHR43549:SF3">
    <property type="entry name" value="MULTIDRUG RESISTANCE PROTEIN YPNP-RELATED"/>
    <property type="match status" value="1"/>
</dbReference>
<dbReference type="OrthoDB" id="9806302at2"/>
<feature type="transmembrane region" description="Helical" evidence="7">
    <location>
        <begin position="334"/>
        <end position="354"/>
    </location>
</feature>
<gene>
    <name evidence="8" type="ORF">CA267_003370</name>
</gene>
<evidence type="ECO:0000256" key="4">
    <source>
        <dbReference type="ARBA" id="ARBA00022692"/>
    </source>
</evidence>
<evidence type="ECO:0000256" key="7">
    <source>
        <dbReference type="SAM" id="Phobius"/>
    </source>
</evidence>